<dbReference type="EMBL" id="DQ665652">
    <property type="protein sequence ID" value="ABG25586.1"/>
    <property type="molecule type" value="Genomic_DNA"/>
</dbReference>
<evidence type="ECO:0000313" key="1">
    <source>
        <dbReference type="EMBL" id="ABG25586.1"/>
    </source>
</evidence>
<sequence length="885" mass="101666">MALMQPMSISSMDQRPATPLYDSHYVEDTVTVAMQLGSYYTPLQSDLYGRELTHEPLWKMLLPGARMRNVAAIVGYSGLEAKHFPFNAPEQTAPRPVYSVPASHIDQNPPDIEELENSVACWLGIPEGEIRRPPTAKANSYWKLCFGPQRESKYTQRTQIPMFPATEFMVLTGYFFFDVTCLASKAHMICYMLSLEALLDDMSALNIDTLTARSMLSLAHQIVHALWHIIHTKQYTCLLTRQMYLYFLHFQQNVLAYLIASSPRYIELFGKRRVLYGVPGNAVPEEALPNVFRLLPRLPKHWLALRSIYYDQVFPCRPLSVEVLLCDADTCRYHPEEFALVQRHCLGYDWSYFLIFSGEHLLTNSLDCLDDLEDYMDILPVDYCVTLTYSVRQRLFSFGTCYERRLDMRPDEGEVKETHMQAPLFSSAVQTYVPLGQPQADAMPLGKVLKLNHSQPHVQELRAYFPVSYNKDQNLLSGENVYKQNTYCYMLPRPFVNSYRSTIKAAYELYALAFTPCISSGLWHYADNFVCQHRLKAREATRTGSVNVVHNVSRRHAKLTLDITYDSAKKLYVYSVGRDGGRGPITISVKKPSAEALYMWKIKPPNFYYPKCYAQLTGVPYDDLRIIQSYGDAWIYLYAKLSEKILKRKTSKKSVKLKELKEHGEIMFLFHELAEKQHYQYKSELCDVVFTYKMLLWLHARHSADAPTPFPYAPIPIRSLIGILNKTGNERVQAMAAADVLSIHSAVCYKAVDCASQWDFNAYRALVLTMTEGQEHHGDAPDFDNMPRNFNAMRAAADLHNYISAAGSLQACYPHIDMDFAVNFYKNRVCQKKKKPTDIALVRPYRSRFTSALAIPTTKELKHLVMWNPADTMRDIVADRRMGFY</sequence>
<dbReference type="Proteomes" id="UP000120576">
    <property type="component" value="Genome"/>
</dbReference>
<dbReference type="RefSeq" id="YP_656558.1">
    <property type="nucleotide sequence ID" value="NC_008210.1"/>
</dbReference>
<evidence type="ECO:0000313" key="2">
    <source>
        <dbReference type="Proteomes" id="UP000120576"/>
    </source>
</evidence>
<keyword evidence="2" id="KW-1185">Reference proteome</keyword>
<reference evidence="1 2" key="1">
    <citation type="journal article" date="2006" name="J. Gen. Virol.">
        <title>Genome sequences of two frog herpesviruses.</title>
        <authorList>
            <person name="Davison A.J."/>
            <person name="Cunningham C."/>
            <person name="Sauerbier W."/>
            <person name="McKinnell R.G."/>
        </authorList>
    </citation>
    <scope>NUCLEOTIDE SEQUENCE [LARGE SCALE GENOMIC DNA]</scope>
    <source>
        <strain evidence="1">ATCC VR-568</strain>
    </source>
</reference>
<proteinExistence type="predicted"/>
<accession>Q14W56</accession>
<organism evidence="1 2">
    <name type="scientific">Ranid herpesvirus 2</name>
    <dbReference type="NCBI Taxonomy" id="389214"/>
    <lineage>
        <taxon>Viruses</taxon>
        <taxon>Duplodnaviria</taxon>
        <taxon>Heunggongvirae</taxon>
        <taxon>Peploviricota</taxon>
        <taxon>Herviviricetes</taxon>
        <taxon>Herpesvirales</taxon>
        <taxon>Alloherpesviridae</taxon>
        <taxon>Batravirus</taxon>
        <taxon>Batravirus ranidallo2</taxon>
    </lineage>
</organism>
<dbReference type="GeneID" id="5179465"/>
<name>Q14W56_9VIRU</name>
<dbReference type="KEGG" id="vg:5179465"/>
<protein>
    <submittedName>
        <fullName evidence="1">ORF50</fullName>
    </submittedName>
</protein>